<sequence>MATGSAAWWTPTRSERRATGRPARISRQPSRLTASASPPQRSDSFTQCSQCSRCCCPSRPSSPTASLASFAQ</sequence>
<proteinExistence type="predicted"/>
<feature type="compositionally biased region" description="Polar residues" evidence="1">
    <location>
        <begin position="27"/>
        <end position="46"/>
    </location>
</feature>
<gene>
    <name evidence="2" type="ORF">HLASA_3024</name>
</gene>
<name>A0A0N9N5S6_9EURY</name>
<dbReference type="KEGG" id="hsf:HLASA_3024"/>
<reference evidence="3" key="1">
    <citation type="submission" date="2015-05" db="EMBL/GenBank/DDBJ databases">
        <title>Complete genome sequence of Halanaeroarchaeum sulfurireducens type strain M27-SA2, a sulfate-reducer haloarchaeon from marine anoxic lake Medee.</title>
        <authorList>
            <person name="Messina E."/>
            <person name="Kublanov I.V."/>
            <person name="Toshchakov S."/>
            <person name="Arcadi E."/>
            <person name="La Spada G."/>
            <person name="La Cono V."/>
            <person name="Yakimov M.M."/>
        </authorList>
    </citation>
    <scope>NUCLEOTIDE SEQUENCE [LARGE SCALE GENOMIC DNA]</scope>
    <source>
        <strain evidence="3">M27-SA2</strain>
        <plasmid evidence="3">Plasmid pM27-SA2-01</plasmid>
    </source>
</reference>
<organism evidence="2 3">
    <name type="scientific">Halanaeroarchaeum sulfurireducens</name>
    <dbReference type="NCBI Taxonomy" id="1604004"/>
    <lineage>
        <taxon>Archaea</taxon>
        <taxon>Methanobacteriati</taxon>
        <taxon>Methanobacteriota</taxon>
        <taxon>Stenosarchaea group</taxon>
        <taxon>Halobacteria</taxon>
        <taxon>Halobacteriales</taxon>
        <taxon>Halobacteriaceae</taxon>
        <taxon>Halanaeroarchaeum</taxon>
    </lineage>
</organism>
<dbReference type="AlphaFoldDB" id="A0A0N9N5S6"/>
<protein>
    <submittedName>
        <fullName evidence="2">ATPase P</fullName>
    </submittedName>
</protein>
<reference evidence="2 3" key="2">
    <citation type="journal article" date="2016" name="Stand. Genomic Sci.">
        <title>Complete genome sequence of 'Halanaeroarchaeum sulfurireducens' M27-SA2, a sulfur-reducing and acetate-oxidizing haloarchaeon from the deep-sea hypersaline anoxic lake Medee.</title>
        <authorList>
            <person name="Messina E."/>
            <person name="Sorokin D.Y."/>
            <person name="Kublanov I.V."/>
            <person name="Toshchakov S."/>
            <person name="Lopatina A."/>
            <person name="Arcadi E."/>
            <person name="Smedile F."/>
            <person name="La Spada G."/>
            <person name="La Cono V."/>
            <person name="Yakimov M.M."/>
        </authorList>
    </citation>
    <scope>NUCLEOTIDE SEQUENCE [LARGE SCALE GENOMIC DNA]</scope>
    <source>
        <strain evidence="2 3">M27-SA2</strain>
        <plasmid evidence="3">Plasmid pM27-SA2-01</plasmid>
    </source>
</reference>
<keyword evidence="2" id="KW-0614">Plasmid</keyword>
<evidence type="ECO:0000313" key="2">
    <source>
        <dbReference type="EMBL" id="ALG83092.1"/>
    </source>
</evidence>
<evidence type="ECO:0000256" key="1">
    <source>
        <dbReference type="SAM" id="MobiDB-lite"/>
    </source>
</evidence>
<accession>A0A0N9N5S6</accession>
<dbReference type="Proteomes" id="UP000060390">
    <property type="component" value="Plasmid pM27-SA2-01"/>
</dbReference>
<geneLocation type="plasmid" evidence="2 3">
    <name>pM27-SA2-01</name>
</geneLocation>
<feature type="region of interest" description="Disordered" evidence="1">
    <location>
        <begin position="1"/>
        <end position="47"/>
    </location>
</feature>
<dbReference type="EMBL" id="CP011565">
    <property type="protein sequence ID" value="ALG83092.1"/>
    <property type="molecule type" value="Genomic_DNA"/>
</dbReference>
<evidence type="ECO:0000313" key="3">
    <source>
        <dbReference type="Proteomes" id="UP000060390"/>
    </source>
</evidence>